<dbReference type="InterPro" id="IPR037062">
    <property type="entry name" value="Malic_N_dom_sf"/>
</dbReference>
<dbReference type="PRINTS" id="PR00072">
    <property type="entry name" value="MALOXRDTASE"/>
</dbReference>
<dbReference type="InterPro" id="IPR036291">
    <property type="entry name" value="NAD(P)-bd_dom_sf"/>
</dbReference>
<dbReference type="InterPro" id="IPR012302">
    <property type="entry name" value="Malic_NAD-bd"/>
</dbReference>
<feature type="binding site" evidence="6">
    <location>
        <position position="458"/>
    </location>
    <ligand>
        <name>(S)-malate</name>
        <dbReference type="ChEBI" id="CHEBI:15589"/>
    </ligand>
</feature>
<evidence type="ECO:0000313" key="11">
    <source>
        <dbReference type="EMBL" id="KAK2191723.1"/>
    </source>
</evidence>
<dbReference type="SMART" id="SM00919">
    <property type="entry name" value="Malic_M"/>
    <property type="match status" value="1"/>
</dbReference>
<dbReference type="FunFam" id="3.40.50.10380:FF:000004">
    <property type="entry name" value="Malic enzyme"/>
    <property type="match status" value="1"/>
</dbReference>
<dbReference type="GO" id="GO:0005739">
    <property type="term" value="C:mitochondrion"/>
    <property type="evidence" value="ECO:0007669"/>
    <property type="project" value="TreeGrafter"/>
</dbReference>
<dbReference type="PIRSF" id="PIRSF000106">
    <property type="entry name" value="ME"/>
    <property type="match status" value="1"/>
</dbReference>
<dbReference type="Pfam" id="PF00390">
    <property type="entry name" value="malic"/>
    <property type="match status" value="1"/>
</dbReference>
<dbReference type="SUPFAM" id="SSF51735">
    <property type="entry name" value="NAD(P)-binding Rossmann-fold domains"/>
    <property type="match status" value="1"/>
</dbReference>
<comment type="cofactor">
    <cofactor evidence="7">
        <name>Mg(2+)</name>
        <dbReference type="ChEBI" id="CHEBI:18420"/>
    </cofactor>
    <cofactor evidence="7">
        <name>Mn(2+)</name>
        <dbReference type="ChEBI" id="CHEBI:29035"/>
    </cofactor>
    <text evidence="7">Divalent metal cations. Prefers magnesium or manganese.</text>
</comment>
<evidence type="ECO:0000256" key="4">
    <source>
        <dbReference type="ARBA" id="ARBA00023002"/>
    </source>
</evidence>
<feature type="binding site" evidence="6">
    <location>
        <position position="201"/>
    </location>
    <ligand>
        <name>(S)-malate</name>
        <dbReference type="ChEBI" id="CHEBI:15589"/>
    </ligand>
</feature>
<proteinExistence type="inferred from homology"/>
<evidence type="ECO:0000256" key="3">
    <source>
        <dbReference type="ARBA" id="ARBA00022723"/>
    </source>
</evidence>
<dbReference type="InterPro" id="IPR001891">
    <property type="entry name" value="Malic_OxRdtase"/>
</dbReference>
<evidence type="ECO:0000256" key="8">
    <source>
        <dbReference type="RuleBase" id="RU003426"/>
    </source>
</evidence>
<evidence type="ECO:0000256" key="2">
    <source>
        <dbReference type="ARBA" id="ARBA00008785"/>
    </source>
</evidence>
<dbReference type="CDD" id="cd05312">
    <property type="entry name" value="NAD_bind_1_malic_enz"/>
    <property type="match status" value="1"/>
</dbReference>
<feature type="active site" description="Proton donor" evidence="5">
    <location>
        <position position="148"/>
    </location>
</feature>
<dbReference type="AlphaFoldDB" id="A0AAD9UJD7"/>
<comment type="similarity">
    <text evidence="2 8">Belongs to the malic enzymes family.</text>
</comment>
<feature type="domain" description="Malic enzyme NAD-binding" evidence="9">
    <location>
        <begin position="316"/>
        <end position="571"/>
    </location>
</feature>
<organism evidence="11 12">
    <name type="scientific">Ridgeia piscesae</name>
    <name type="common">Tubeworm</name>
    <dbReference type="NCBI Taxonomy" id="27915"/>
    <lineage>
        <taxon>Eukaryota</taxon>
        <taxon>Metazoa</taxon>
        <taxon>Spiralia</taxon>
        <taxon>Lophotrochozoa</taxon>
        <taxon>Annelida</taxon>
        <taxon>Polychaeta</taxon>
        <taxon>Sedentaria</taxon>
        <taxon>Canalipalpata</taxon>
        <taxon>Sabellida</taxon>
        <taxon>Siboglinidae</taxon>
        <taxon>Ridgeia</taxon>
    </lineage>
</organism>
<gene>
    <name evidence="11" type="ORF">NP493_47g05036</name>
</gene>
<dbReference type="GO" id="GO:0004473">
    <property type="term" value="F:malate dehydrogenase (decarboxylating) (NADP+) activity"/>
    <property type="evidence" value="ECO:0007669"/>
    <property type="project" value="TreeGrafter"/>
</dbReference>
<reference evidence="11" key="1">
    <citation type="journal article" date="2023" name="Mol. Biol. Evol.">
        <title>Third-Generation Sequencing Reveals the Adaptive Role of the Epigenome in Three Deep-Sea Polychaetes.</title>
        <authorList>
            <person name="Perez M."/>
            <person name="Aroh O."/>
            <person name="Sun Y."/>
            <person name="Lan Y."/>
            <person name="Juniper S.K."/>
            <person name="Young C.R."/>
            <person name="Angers B."/>
            <person name="Qian P.Y."/>
        </authorList>
    </citation>
    <scope>NUCLEOTIDE SEQUENCE</scope>
    <source>
        <strain evidence="11">R07B-5</strain>
    </source>
</reference>
<comment type="cofactor">
    <cofactor evidence="1">
        <name>Mn(2+)</name>
        <dbReference type="ChEBI" id="CHEBI:29035"/>
    </cofactor>
</comment>
<dbReference type="GO" id="GO:0051287">
    <property type="term" value="F:NAD binding"/>
    <property type="evidence" value="ECO:0007669"/>
    <property type="project" value="InterPro"/>
</dbReference>
<dbReference type="SMART" id="SM01274">
    <property type="entry name" value="malic"/>
    <property type="match status" value="1"/>
</dbReference>
<comment type="caution">
    <text evidence="11">The sequence shown here is derived from an EMBL/GenBank/DDBJ whole genome shotgun (WGS) entry which is preliminary data.</text>
</comment>
<evidence type="ECO:0000313" key="12">
    <source>
        <dbReference type="Proteomes" id="UP001209878"/>
    </source>
</evidence>
<dbReference type="PANTHER" id="PTHR23406:SF90">
    <property type="entry name" value="MALIC ENZYME-RELATED"/>
    <property type="match status" value="1"/>
</dbReference>
<dbReference type="Pfam" id="PF03949">
    <property type="entry name" value="Malic_M"/>
    <property type="match status" value="1"/>
</dbReference>
<feature type="binding site" evidence="6">
    <location>
        <position position="502"/>
    </location>
    <ligand>
        <name>(S)-malate</name>
        <dbReference type="ChEBI" id="CHEBI:15589"/>
    </ligand>
</feature>
<feature type="domain" description="Malic enzyme N-terminal" evidence="10">
    <location>
        <begin position="125"/>
        <end position="306"/>
    </location>
</feature>
<evidence type="ECO:0000256" key="7">
    <source>
        <dbReference type="PIRSR" id="PIRSR000106-3"/>
    </source>
</evidence>
<dbReference type="FunFam" id="3.40.50.720:FF:000060">
    <property type="entry name" value="Malic enzyme"/>
    <property type="match status" value="1"/>
</dbReference>
<dbReference type="PROSITE" id="PS00331">
    <property type="entry name" value="MALIC_ENZYMES"/>
    <property type="match status" value="1"/>
</dbReference>
<dbReference type="GO" id="GO:0006108">
    <property type="term" value="P:malate metabolic process"/>
    <property type="evidence" value="ECO:0007669"/>
    <property type="project" value="TreeGrafter"/>
</dbReference>
<keyword evidence="4 8" id="KW-0560">Oxidoreductase</keyword>
<dbReference type="Gene3D" id="3.40.50.10380">
    <property type="entry name" value="Malic enzyme, N-terminal domain"/>
    <property type="match status" value="1"/>
</dbReference>
<evidence type="ECO:0000259" key="9">
    <source>
        <dbReference type="SMART" id="SM00919"/>
    </source>
</evidence>
<dbReference type="InterPro" id="IPR046346">
    <property type="entry name" value="Aminoacid_DH-like_N_sf"/>
</dbReference>
<dbReference type="Gene3D" id="3.40.50.720">
    <property type="entry name" value="NAD(P)-binding Rossmann-like Domain"/>
    <property type="match status" value="1"/>
</dbReference>
<keyword evidence="12" id="KW-1185">Reference proteome</keyword>
<sequence>MASTQITKIIGTRTLSVCNRSLATSFFTRNQRFHTSARSQLPDGPIPRKHERLLGDVHSRGIGVLRDPRFNKGMAFTLEERQILGIHGLLPPAVFSMEEQVRRTVENVRKLANPINQYVYMLSLLQRNEKLFFKVVTENVEEMSPILYTPTVGLACQTLGHVYQRPRGMYITINDKNHIFKMLCNYPEHHIKAVVMTDGERILGLGDLGAFGMGIPIGKLNLYTAMGGIPPHQCLPVMLDVGTNNEQLRNQDTYFGIRQERVTGDQYDEFIDEFLAAVVHRYGQTTLLQFEDFANHNAFRLLEKYRNKYLTFNDDIQGTASVCVAGIMAAMRITKKKLPDNTFLFFGAGEAAIGIAELLVTAMTQEGMPEKEARSKIWLIDKAGLLVQVGGGRSEGASPEKIPFLKEHKEMNDLLEITKHLKPSVVVGAAGVGQMFDKAFLNEMAANNERPVIFALSNPTSHSECTAQEAYDHTQGRCVFASGSPFPPVSYNGKTYHTGQGNNAYIFPGVALAAIVASMHHISEEVFFIAAKVIADLAEESDLEMGRIYPPLANIHEVSTNLAAKIVEYAYANNIACTYPEPVDKLAFVRAHQFSLEYESFVPQVYSWPQQK</sequence>
<keyword evidence="3 7" id="KW-0479">Metal-binding</keyword>
<dbReference type="InterPro" id="IPR015884">
    <property type="entry name" value="Malic_enzyme_CS"/>
</dbReference>
<evidence type="ECO:0000256" key="6">
    <source>
        <dbReference type="PIRSR" id="PIRSR000106-2"/>
    </source>
</evidence>
<dbReference type="PANTHER" id="PTHR23406">
    <property type="entry name" value="MALIC ENZYME-RELATED"/>
    <property type="match status" value="1"/>
</dbReference>
<evidence type="ECO:0000256" key="1">
    <source>
        <dbReference type="ARBA" id="ARBA00001936"/>
    </source>
</evidence>
<dbReference type="GO" id="GO:0046872">
    <property type="term" value="F:metal ion binding"/>
    <property type="evidence" value="ECO:0007669"/>
    <property type="project" value="UniProtKB-KW"/>
</dbReference>
<dbReference type="NCBIfam" id="NF010052">
    <property type="entry name" value="PRK13529.1"/>
    <property type="match status" value="1"/>
</dbReference>
<dbReference type="SUPFAM" id="SSF53223">
    <property type="entry name" value="Aminoacid dehydrogenase-like, N-terminal domain"/>
    <property type="match status" value="1"/>
</dbReference>
<evidence type="ECO:0000256" key="5">
    <source>
        <dbReference type="PIRSR" id="PIRSR000106-1"/>
    </source>
</evidence>
<dbReference type="Proteomes" id="UP001209878">
    <property type="component" value="Unassembled WGS sequence"/>
</dbReference>
<dbReference type="EMBL" id="JAODUO010000047">
    <property type="protein sequence ID" value="KAK2191723.1"/>
    <property type="molecule type" value="Genomic_DNA"/>
</dbReference>
<evidence type="ECO:0000259" key="10">
    <source>
        <dbReference type="SMART" id="SM01274"/>
    </source>
</evidence>
<name>A0AAD9UJD7_RIDPI</name>
<protein>
    <recommendedName>
        <fullName evidence="8">Malic enzyme</fullName>
    </recommendedName>
</protein>
<feature type="binding site" evidence="7">
    <location>
        <position position="315"/>
    </location>
    <ligand>
        <name>a divalent metal cation</name>
        <dbReference type="ChEBI" id="CHEBI:60240"/>
    </ligand>
</feature>
<feature type="binding site" evidence="7">
    <location>
        <position position="291"/>
    </location>
    <ligand>
        <name>a divalent metal cation</name>
        <dbReference type="ChEBI" id="CHEBI:60240"/>
    </ligand>
</feature>
<feature type="binding site" evidence="7">
    <location>
        <position position="292"/>
    </location>
    <ligand>
        <name>a divalent metal cation</name>
        <dbReference type="ChEBI" id="CHEBI:60240"/>
    </ligand>
</feature>
<feature type="active site" description="Proton acceptor" evidence="5">
    <location>
        <position position="219"/>
    </location>
</feature>
<dbReference type="InterPro" id="IPR012301">
    <property type="entry name" value="Malic_N_dom"/>
</dbReference>
<accession>A0AAD9UJD7</accession>